<dbReference type="InterPro" id="IPR037027">
    <property type="entry name" value="YqgF/RNaseH-like_dom_sf"/>
</dbReference>
<dbReference type="NCBIfam" id="TIGR00250">
    <property type="entry name" value="RNAse_H_YqgF"/>
    <property type="match status" value="1"/>
</dbReference>
<comment type="subcellular location">
    <subcellularLocation>
        <location evidence="5">Cytoplasm</location>
    </subcellularLocation>
</comment>
<feature type="region of interest" description="Disordered" evidence="6">
    <location>
        <begin position="142"/>
        <end position="161"/>
    </location>
</feature>
<feature type="domain" description="YqgF/RNase H-like" evidence="7">
    <location>
        <begin position="4"/>
        <end position="105"/>
    </location>
</feature>
<dbReference type="GO" id="GO:0016788">
    <property type="term" value="F:hydrolase activity, acting on ester bonds"/>
    <property type="evidence" value="ECO:0007669"/>
    <property type="project" value="UniProtKB-UniRule"/>
</dbReference>
<accession>A0A0D5CIJ7</accession>
<keyword evidence="3 5" id="KW-0540">Nuclease</keyword>
<evidence type="ECO:0000256" key="3">
    <source>
        <dbReference type="ARBA" id="ARBA00022722"/>
    </source>
</evidence>
<keyword evidence="1 5" id="KW-0963">Cytoplasm</keyword>
<keyword evidence="4 5" id="KW-0378">Hydrolase</keyword>
<dbReference type="GO" id="GO:0004518">
    <property type="term" value="F:nuclease activity"/>
    <property type="evidence" value="ECO:0007669"/>
    <property type="project" value="UniProtKB-KW"/>
</dbReference>
<dbReference type="Gene3D" id="3.30.420.140">
    <property type="entry name" value="YqgF/RNase H-like domain"/>
    <property type="match status" value="1"/>
</dbReference>
<dbReference type="InterPro" id="IPR005227">
    <property type="entry name" value="YqgF"/>
</dbReference>
<evidence type="ECO:0000256" key="5">
    <source>
        <dbReference type="HAMAP-Rule" id="MF_00651"/>
    </source>
</evidence>
<evidence type="ECO:0000313" key="9">
    <source>
        <dbReference type="Proteomes" id="UP000032604"/>
    </source>
</evidence>
<protein>
    <recommendedName>
        <fullName evidence="5">Putative pre-16S rRNA nuclease</fullName>
        <ecNumber evidence="5">3.1.-.-</ecNumber>
    </recommendedName>
</protein>
<dbReference type="Pfam" id="PF03652">
    <property type="entry name" value="RuvX"/>
    <property type="match status" value="1"/>
</dbReference>
<dbReference type="HAMAP" id="MF_00651">
    <property type="entry name" value="Nuclease_YqgF"/>
    <property type="match status" value="1"/>
</dbReference>
<dbReference type="InterPro" id="IPR006641">
    <property type="entry name" value="YqgF/RNaseH-like_dom"/>
</dbReference>
<organism evidence="8 9">
    <name type="scientific">Clavibacter michiganensis subsp. insidiosus</name>
    <dbReference type="NCBI Taxonomy" id="33014"/>
    <lineage>
        <taxon>Bacteria</taxon>
        <taxon>Bacillati</taxon>
        <taxon>Actinomycetota</taxon>
        <taxon>Actinomycetes</taxon>
        <taxon>Micrococcales</taxon>
        <taxon>Microbacteriaceae</taxon>
        <taxon>Clavibacter</taxon>
    </lineage>
</organism>
<dbReference type="CDD" id="cd16964">
    <property type="entry name" value="YqgF"/>
    <property type="match status" value="1"/>
</dbReference>
<dbReference type="PANTHER" id="PTHR33317">
    <property type="entry name" value="POLYNUCLEOTIDYL TRANSFERASE, RIBONUCLEASE H-LIKE SUPERFAMILY PROTEIN"/>
    <property type="match status" value="1"/>
</dbReference>
<dbReference type="EC" id="3.1.-.-" evidence="5"/>
<gene>
    <name evidence="8" type="ORF">VO01_08250</name>
</gene>
<dbReference type="SUPFAM" id="SSF53098">
    <property type="entry name" value="Ribonuclease H-like"/>
    <property type="match status" value="1"/>
</dbReference>
<evidence type="ECO:0000256" key="2">
    <source>
        <dbReference type="ARBA" id="ARBA00022517"/>
    </source>
</evidence>
<evidence type="ECO:0000256" key="1">
    <source>
        <dbReference type="ARBA" id="ARBA00022490"/>
    </source>
</evidence>
<evidence type="ECO:0000259" key="7">
    <source>
        <dbReference type="SMART" id="SM00732"/>
    </source>
</evidence>
<dbReference type="RefSeq" id="WP_045528201.1">
    <property type="nucleotide sequence ID" value="NZ_CP011043.1"/>
</dbReference>
<dbReference type="KEGG" id="cmh:VO01_08250"/>
<keyword evidence="2 5" id="KW-0690">Ribosome biogenesis</keyword>
<dbReference type="GO" id="GO:0005829">
    <property type="term" value="C:cytosol"/>
    <property type="evidence" value="ECO:0007669"/>
    <property type="project" value="TreeGrafter"/>
</dbReference>
<dbReference type="OrthoDB" id="9790539at2"/>
<proteinExistence type="inferred from homology"/>
<evidence type="ECO:0000313" key="8">
    <source>
        <dbReference type="EMBL" id="AJW79125.1"/>
    </source>
</evidence>
<dbReference type="GO" id="GO:0000967">
    <property type="term" value="P:rRNA 5'-end processing"/>
    <property type="evidence" value="ECO:0007669"/>
    <property type="project" value="UniProtKB-UniRule"/>
</dbReference>
<dbReference type="InterPro" id="IPR012337">
    <property type="entry name" value="RNaseH-like_sf"/>
</dbReference>
<evidence type="ECO:0000256" key="6">
    <source>
        <dbReference type="SAM" id="MobiDB-lite"/>
    </source>
</evidence>
<sequence length="161" mass="16773">MRIGSRLAVDVGKARIGLARSDPHGLIATPVETVPRDAGGSADVRRILEVAAEIDCAELLVGLPLALSGRATASTDDAEGFARRLADATGIPVRLVDERLSTVSAQGALRASGRGSRQQKPVIDQVAAVIILQHALETERAAGSPPGALVPRNRVDPDRHA</sequence>
<dbReference type="Proteomes" id="UP000032604">
    <property type="component" value="Chromosome"/>
</dbReference>
<dbReference type="EMBL" id="CP011043">
    <property type="protein sequence ID" value="AJW79125.1"/>
    <property type="molecule type" value="Genomic_DNA"/>
</dbReference>
<evidence type="ECO:0000256" key="4">
    <source>
        <dbReference type="ARBA" id="ARBA00022801"/>
    </source>
</evidence>
<dbReference type="HOGENOM" id="CLU_098240_0_0_11"/>
<reference evidence="8 9" key="1">
    <citation type="journal article" date="2015" name="Genome Announc.">
        <title>Complete Genome Sequence of Clavibacter michiganensis subsp. insidiosus R1-1 Using PacBio Single-Molecule Real-Time Technology.</title>
        <authorList>
            <person name="Lu Y."/>
            <person name="Samac D.A."/>
            <person name="Glazebrook J."/>
            <person name="Ishimaru C.A."/>
        </authorList>
    </citation>
    <scope>NUCLEOTIDE SEQUENCE [LARGE SCALE GENOMIC DNA]</scope>
    <source>
        <strain evidence="8 9">R1-1</strain>
    </source>
</reference>
<name>A0A0D5CIJ7_9MICO</name>
<dbReference type="AlphaFoldDB" id="A0A0D5CIJ7"/>
<dbReference type="PANTHER" id="PTHR33317:SF4">
    <property type="entry name" value="POLYNUCLEOTIDYL TRANSFERASE, RIBONUCLEASE H-LIKE SUPERFAMILY PROTEIN"/>
    <property type="match status" value="1"/>
</dbReference>
<dbReference type="PATRIC" id="fig|33014.5.peg.1711"/>
<comment type="similarity">
    <text evidence="5">Belongs to the YqgF HJR family.</text>
</comment>
<comment type="function">
    <text evidence="5">Could be a nuclease involved in processing of the 5'-end of pre-16S rRNA.</text>
</comment>
<dbReference type="SMART" id="SM00732">
    <property type="entry name" value="YqgFc"/>
    <property type="match status" value="1"/>
</dbReference>